<name>A0A3B0VYN7_9ZZZZ</name>
<dbReference type="EMBL" id="UOEU01000664">
    <property type="protein sequence ID" value="VAW37396.1"/>
    <property type="molecule type" value="Genomic_DNA"/>
</dbReference>
<organism evidence="1">
    <name type="scientific">hydrothermal vent metagenome</name>
    <dbReference type="NCBI Taxonomy" id="652676"/>
    <lineage>
        <taxon>unclassified sequences</taxon>
        <taxon>metagenomes</taxon>
        <taxon>ecological metagenomes</taxon>
    </lineage>
</organism>
<protein>
    <submittedName>
        <fullName evidence="1">Uncharacterized protein</fullName>
    </submittedName>
</protein>
<accession>A0A3B0VYN7</accession>
<dbReference type="AlphaFoldDB" id="A0A3B0VYN7"/>
<evidence type="ECO:0000313" key="1">
    <source>
        <dbReference type="EMBL" id="VAW37396.1"/>
    </source>
</evidence>
<gene>
    <name evidence="1" type="ORF">MNBD_CHLOROFLEXI01-1717</name>
</gene>
<reference evidence="1" key="1">
    <citation type="submission" date="2018-06" db="EMBL/GenBank/DDBJ databases">
        <authorList>
            <person name="Zhirakovskaya E."/>
        </authorList>
    </citation>
    <scope>NUCLEOTIDE SEQUENCE</scope>
</reference>
<sequence length="67" mass="7491">MNESVVYTSQVRIERVKGPLRRAYLPNEPEPIFFGVHSEVAEHYGVDQNIHEPHATTLDYVIAAAAG</sequence>
<proteinExistence type="predicted"/>